<dbReference type="PANTHER" id="PTHR33879:SF18">
    <property type="entry name" value="SHSP DOMAIN-CONTAINING PROTEIN"/>
    <property type="match status" value="1"/>
</dbReference>
<reference evidence="2" key="1">
    <citation type="submission" date="2020-03" db="EMBL/GenBank/DDBJ databases">
        <title>A high-quality chromosome-level genome assembly of a woody plant with both climbing and erect habits, Rhamnella rubrinervis.</title>
        <authorList>
            <person name="Lu Z."/>
            <person name="Yang Y."/>
            <person name="Zhu X."/>
            <person name="Sun Y."/>
        </authorList>
    </citation>
    <scope>NUCLEOTIDE SEQUENCE</scope>
    <source>
        <strain evidence="2">BYM</strain>
        <tissue evidence="2">Leaf</tissue>
    </source>
</reference>
<dbReference type="Pfam" id="PF04927">
    <property type="entry name" value="SMP"/>
    <property type="match status" value="2"/>
</dbReference>
<name>A0A8K0DYD9_9ROSA</name>
<evidence type="ECO:0000313" key="2">
    <source>
        <dbReference type="EMBL" id="KAF3436279.1"/>
    </source>
</evidence>
<keyword evidence="3" id="KW-1185">Reference proteome</keyword>
<accession>A0A8K0DYD9</accession>
<gene>
    <name evidence="2" type="ORF">FNV43_RR23371</name>
</gene>
<dbReference type="OrthoDB" id="1922291at2759"/>
<comment type="caution">
    <text evidence="2">The sequence shown here is derived from an EMBL/GenBank/DDBJ whole genome shotgun (WGS) entry which is preliminary data.</text>
</comment>
<evidence type="ECO:0000259" key="1">
    <source>
        <dbReference type="Pfam" id="PF04927"/>
    </source>
</evidence>
<organism evidence="2 3">
    <name type="scientific">Rhamnella rubrinervis</name>
    <dbReference type="NCBI Taxonomy" id="2594499"/>
    <lineage>
        <taxon>Eukaryota</taxon>
        <taxon>Viridiplantae</taxon>
        <taxon>Streptophyta</taxon>
        <taxon>Embryophyta</taxon>
        <taxon>Tracheophyta</taxon>
        <taxon>Spermatophyta</taxon>
        <taxon>Magnoliopsida</taxon>
        <taxon>eudicotyledons</taxon>
        <taxon>Gunneridae</taxon>
        <taxon>Pentapetalae</taxon>
        <taxon>rosids</taxon>
        <taxon>fabids</taxon>
        <taxon>Rosales</taxon>
        <taxon>Rhamnaceae</taxon>
        <taxon>rhamnoid group</taxon>
        <taxon>Rhamneae</taxon>
        <taxon>Rhamnella</taxon>
    </lineage>
</organism>
<protein>
    <recommendedName>
        <fullName evidence="1">SMP domain-containing protein</fullName>
    </recommendedName>
</protein>
<feature type="domain" description="SMP" evidence="1">
    <location>
        <begin position="309"/>
        <end position="333"/>
    </location>
</feature>
<proteinExistence type="predicted"/>
<sequence length="334" mass="36271">MRVQQALWKRNINITPCHVASSSSMRTHRKLRKLPHIFAKVLQLPFHSNADVSVRETSHNFLFTIKTDSGYRAHTFEICPGVVKIEVRRTDHQHGCDVSVDDDDDDQLNLDLWRFRLPASARPEMASATSNGQELVVTVPKDLNSEDKIHVKDDKEDGEVNLTSYTNPSVGQVGAQKAMKVELATTCKTASKRSHMRPPRVNQVTDVPRNEGVTVVEVDVVGNRVIREAVGGQVVAEYVEPQLTALSIGDKPVEQSDASAIQAAEVRATGTNEVQPGGVAATAQAAATYNARTMFEGGKTKVSDVLLLRNNPNMSTTPGGVADSVAAAATLNQT</sequence>
<dbReference type="PANTHER" id="PTHR33879">
    <property type="entry name" value="17.6 KDA CLASS II HEAT SHOCK PROTEIN-RELATED"/>
    <property type="match status" value="1"/>
</dbReference>
<evidence type="ECO:0000313" key="3">
    <source>
        <dbReference type="Proteomes" id="UP000796880"/>
    </source>
</evidence>
<dbReference type="InterPro" id="IPR007011">
    <property type="entry name" value="LEA_SMP_dom"/>
</dbReference>
<dbReference type="Proteomes" id="UP000796880">
    <property type="component" value="Unassembled WGS sequence"/>
</dbReference>
<feature type="domain" description="SMP" evidence="1">
    <location>
        <begin position="244"/>
        <end position="292"/>
    </location>
</feature>
<dbReference type="EMBL" id="VOIH02000010">
    <property type="protein sequence ID" value="KAF3436279.1"/>
    <property type="molecule type" value="Genomic_DNA"/>
</dbReference>
<dbReference type="AlphaFoldDB" id="A0A8K0DYD9"/>